<dbReference type="SMART" id="SM00862">
    <property type="entry name" value="Trans_reg_C"/>
    <property type="match status" value="1"/>
</dbReference>
<dbReference type="InterPro" id="IPR051677">
    <property type="entry name" value="AfsR-DnrI-RedD_regulator"/>
</dbReference>
<dbReference type="Gene3D" id="3.40.50.300">
    <property type="entry name" value="P-loop containing nucleotide triphosphate hydrolases"/>
    <property type="match status" value="1"/>
</dbReference>
<protein>
    <submittedName>
        <fullName evidence="8">AAA family ATPase</fullName>
    </submittedName>
</protein>
<dbReference type="RefSeq" id="WP_231334636.1">
    <property type="nucleotide sequence ID" value="NZ_CP059572.1"/>
</dbReference>
<dbReference type="InterPro" id="IPR036388">
    <property type="entry name" value="WH-like_DNA-bd_sf"/>
</dbReference>
<evidence type="ECO:0000259" key="7">
    <source>
        <dbReference type="SMART" id="SM01043"/>
    </source>
</evidence>
<dbReference type="InterPro" id="IPR027417">
    <property type="entry name" value="P-loop_NTPase"/>
</dbReference>
<dbReference type="InterPro" id="IPR016032">
    <property type="entry name" value="Sig_transdc_resp-reg_C-effctor"/>
</dbReference>
<organism evidence="8 9">
    <name type="scientific">Actinomadura graeca</name>
    <dbReference type="NCBI Taxonomy" id="2750812"/>
    <lineage>
        <taxon>Bacteria</taxon>
        <taxon>Bacillati</taxon>
        <taxon>Actinomycetota</taxon>
        <taxon>Actinomycetes</taxon>
        <taxon>Streptosporangiales</taxon>
        <taxon>Thermomonosporaceae</taxon>
        <taxon>Actinomadura</taxon>
    </lineage>
</organism>
<evidence type="ECO:0000313" key="9">
    <source>
        <dbReference type="Proteomes" id="UP001049518"/>
    </source>
</evidence>
<evidence type="ECO:0000256" key="4">
    <source>
        <dbReference type="ARBA" id="ARBA00023163"/>
    </source>
</evidence>
<evidence type="ECO:0000256" key="1">
    <source>
        <dbReference type="ARBA" id="ARBA00005820"/>
    </source>
</evidence>
<dbReference type="InterPro" id="IPR011990">
    <property type="entry name" value="TPR-like_helical_dom_sf"/>
</dbReference>
<dbReference type="InterPro" id="IPR001867">
    <property type="entry name" value="OmpR/PhoB-type_DNA-bd"/>
</dbReference>
<feature type="domain" description="OmpR/PhoB-type" evidence="6">
    <location>
        <begin position="29"/>
        <end position="98"/>
    </location>
</feature>
<keyword evidence="4" id="KW-0804">Transcription</keyword>
<evidence type="ECO:0000256" key="2">
    <source>
        <dbReference type="ARBA" id="ARBA00023015"/>
    </source>
</evidence>
<sequence>MSEAAAGTGVRIRLAGVFRVERDGARLDDRAIRGKSRTLLGLLAAERGRVVPIHRIEDVLWAGSPPKRPVSNVATLVSRLRRLLGPRVILGGRVGYRLGAPPTVSVDVDEAAALTAESEGRLAADEPAVAGAAAARALDLLGGGTALEGEPRAEWAEATSLEVADLLRRARHAAATAAVLGAEPEVARRAAGAAVAADPFDETAHRLLMKAHAAAGEPARALQVYERLRGALADELGADPAPETRNLHVAILQGRPRHPQPQPSTPRLSVPAAPAPIAPAGGVFVAAGDGALVGREGEMVRIARAWSEAREGRPVVLVVAGEAGIGKSRLAAEAARHAASTGGTVLQAACHETERSLFLQPFADALAPHIAGLAPSVLGEAVGVHASALGLLVPDAARALGTSGGLDLGEFGRNRVYQAVAAFLRGAGARAPVLLMLDDLHNAGEPTVGLVAYLARRAAWSRLLCVATVRLEEGEDVLPALDGVARRIDLGPLAPAAVTALAAAAGKDGPADRVFRRTRGHTRSVVEILRGPGDESVVPDAVRRDVLRRMRRAGEPADRLLRAAAVLGEAFDPVDLAALVDLPPHEVARHCERALAARLLVVSGHRYEFASELTRQAVHATTPEPTRRVHERRASDVLGGPTGPTRSRISLPCPL</sequence>
<dbReference type="InterPro" id="IPR005158">
    <property type="entry name" value="BTAD"/>
</dbReference>
<keyword evidence="9" id="KW-1185">Reference proteome</keyword>
<comment type="similarity">
    <text evidence="1">Belongs to the AfsR/DnrI/RedD regulatory family.</text>
</comment>
<dbReference type="PANTHER" id="PTHR35807">
    <property type="entry name" value="TRANSCRIPTIONAL REGULATOR REDD-RELATED"/>
    <property type="match status" value="1"/>
</dbReference>
<keyword evidence="2" id="KW-0805">Transcription regulation</keyword>
<reference evidence="8" key="1">
    <citation type="submission" date="2020-07" db="EMBL/GenBank/DDBJ databases">
        <authorList>
            <person name="Tarantini F.S."/>
            <person name="Hong K.W."/>
            <person name="Chan K.G."/>
        </authorList>
    </citation>
    <scope>NUCLEOTIDE SEQUENCE</scope>
    <source>
        <strain evidence="8">32-07</strain>
    </source>
</reference>
<dbReference type="Pfam" id="PF03704">
    <property type="entry name" value="BTAD"/>
    <property type="match status" value="1"/>
</dbReference>
<dbReference type="SUPFAM" id="SSF48452">
    <property type="entry name" value="TPR-like"/>
    <property type="match status" value="1"/>
</dbReference>
<name>A0ABX8QTH3_9ACTN</name>
<dbReference type="SUPFAM" id="SSF52540">
    <property type="entry name" value="P-loop containing nucleoside triphosphate hydrolases"/>
    <property type="match status" value="1"/>
</dbReference>
<evidence type="ECO:0000256" key="5">
    <source>
        <dbReference type="SAM" id="MobiDB-lite"/>
    </source>
</evidence>
<evidence type="ECO:0000256" key="3">
    <source>
        <dbReference type="ARBA" id="ARBA00023125"/>
    </source>
</evidence>
<dbReference type="PANTHER" id="PTHR35807:SF1">
    <property type="entry name" value="TRANSCRIPTIONAL REGULATOR REDD"/>
    <property type="match status" value="1"/>
</dbReference>
<accession>A0ABX8QTH3</accession>
<gene>
    <name evidence="8" type="ORF">AGRA3207_002342</name>
</gene>
<dbReference type="Pfam" id="PF13191">
    <property type="entry name" value="AAA_16"/>
    <property type="match status" value="1"/>
</dbReference>
<dbReference type="SMART" id="SM01043">
    <property type="entry name" value="BTAD"/>
    <property type="match status" value="1"/>
</dbReference>
<feature type="region of interest" description="Disordered" evidence="5">
    <location>
        <begin position="619"/>
        <end position="655"/>
    </location>
</feature>
<dbReference type="Gene3D" id="1.10.10.10">
    <property type="entry name" value="Winged helix-like DNA-binding domain superfamily/Winged helix DNA-binding domain"/>
    <property type="match status" value="1"/>
</dbReference>
<dbReference type="Proteomes" id="UP001049518">
    <property type="component" value="Chromosome"/>
</dbReference>
<evidence type="ECO:0000313" key="8">
    <source>
        <dbReference type="EMBL" id="QXJ21484.1"/>
    </source>
</evidence>
<feature type="domain" description="Bacterial transcriptional activator" evidence="7">
    <location>
        <begin position="106"/>
        <end position="252"/>
    </location>
</feature>
<feature type="compositionally biased region" description="Basic and acidic residues" evidence="5">
    <location>
        <begin position="625"/>
        <end position="635"/>
    </location>
</feature>
<proteinExistence type="inferred from homology"/>
<dbReference type="EMBL" id="CP059572">
    <property type="protein sequence ID" value="QXJ21484.1"/>
    <property type="molecule type" value="Genomic_DNA"/>
</dbReference>
<dbReference type="SUPFAM" id="SSF46894">
    <property type="entry name" value="C-terminal effector domain of the bipartite response regulators"/>
    <property type="match status" value="1"/>
</dbReference>
<dbReference type="Gene3D" id="1.25.40.10">
    <property type="entry name" value="Tetratricopeptide repeat domain"/>
    <property type="match status" value="1"/>
</dbReference>
<evidence type="ECO:0000259" key="6">
    <source>
        <dbReference type="SMART" id="SM00862"/>
    </source>
</evidence>
<dbReference type="InterPro" id="IPR041664">
    <property type="entry name" value="AAA_16"/>
</dbReference>
<keyword evidence="3" id="KW-0238">DNA-binding</keyword>